<dbReference type="STRING" id="889306.KP78_10810"/>
<dbReference type="AlphaFoldDB" id="A0A0C2W0A0"/>
<dbReference type="EMBL" id="JXRP01000009">
    <property type="protein sequence ID" value="KIL49613.1"/>
    <property type="molecule type" value="Genomic_DNA"/>
</dbReference>
<name>A0A0C2W0A0_9BACL</name>
<sequence length="37" mass="4039">MIKVKDAGFGINHEQIERLGTPFYTARDKGTGLGTIC</sequence>
<gene>
    <name evidence="1" type="ORF">KP78_10810</name>
</gene>
<protein>
    <submittedName>
        <fullName evidence="1">Integral membrane sensor signal transduction histidine kinase</fullName>
    </submittedName>
</protein>
<dbReference type="PATRIC" id="fig|889306.3.peg.1088"/>
<dbReference type="Proteomes" id="UP000031938">
    <property type="component" value="Unassembled WGS sequence"/>
</dbReference>
<proteinExistence type="predicted"/>
<comment type="caution">
    <text evidence="1">The sequence shown here is derived from an EMBL/GenBank/DDBJ whole genome shotgun (WGS) entry which is preliminary data.</text>
</comment>
<organism evidence="1 2">
    <name type="scientific">Jeotgalibacillus soli</name>
    <dbReference type="NCBI Taxonomy" id="889306"/>
    <lineage>
        <taxon>Bacteria</taxon>
        <taxon>Bacillati</taxon>
        <taxon>Bacillota</taxon>
        <taxon>Bacilli</taxon>
        <taxon>Bacillales</taxon>
        <taxon>Caryophanaceae</taxon>
        <taxon>Jeotgalibacillus</taxon>
    </lineage>
</organism>
<evidence type="ECO:0000313" key="2">
    <source>
        <dbReference type="Proteomes" id="UP000031938"/>
    </source>
</evidence>
<dbReference type="GO" id="GO:0016301">
    <property type="term" value="F:kinase activity"/>
    <property type="evidence" value="ECO:0007669"/>
    <property type="project" value="UniProtKB-KW"/>
</dbReference>
<keyword evidence="1" id="KW-0808">Transferase</keyword>
<accession>A0A0C2W0A0</accession>
<keyword evidence="1" id="KW-0418">Kinase</keyword>
<evidence type="ECO:0000313" key="1">
    <source>
        <dbReference type="EMBL" id="KIL49613.1"/>
    </source>
</evidence>
<reference evidence="1 2" key="1">
    <citation type="submission" date="2015-01" db="EMBL/GenBank/DDBJ databases">
        <title>Genome sequencing of Jeotgalibacillus soli.</title>
        <authorList>
            <person name="Goh K.M."/>
            <person name="Chan K.-G."/>
            <person name="Yaakop A.S."/>
            <person name="Ee R."/>
            <person name="Gan H.M."/>
            <person name="Chan C.S."/>
        </authorList>
    </citation>
    <scope>NUCLEOTIDE SEQUENCE [LARGE SCALE GENOMIC DNA]</scope>
    <source>
        <strain evidence="1 2">P9</strain>
    </source>
</reference>
<keyword evidence="2" id="KW-1185">Reference proteome</keyword>
<dbReference type="SUPFAM" id="SSF55874">
    <property type="entry name" value="ATPase domain of HSP90 chaperone/DNA topoisomerase II/histidine kinase"/>
    <property type="match status" value="1"/>
</dbReference>
<dbReference type="InterPro" id="IPR036890">
    <property type="entry name" value="HATPase_C_sf"/>
</dbReference>
<dbReference type="Gene3D" id="3.30.565.10">
    <property type="entry name" value="Histidine kinase-like ATPase, C-terminal domain"/>
    <property type="match status" value="1"/>
</dbReference>